<dbReference type="Gene3D" id="3.10.180.10">
    <property type="entry name" value="2,3-Dihydroxybiphenyl 1,2-Dioxygenase, domain 1"/>
    <property type="match status" value="1"/>
</dbReference>
<dbReference type="PANTHER" id="PTHR33993:SF14">
    <property type="entry name" value="GB|AAF24581.1"/>
    <property type="match status" value="1"/>
</dbReference>
<gene>
    <name evidence="2" type="ORF">EDC63_10854</name>
</gene>
<protein>
    <recommendedName>
        <fullName evidence="1">VOC domain-containing protein</fullName>
    </recommendedName>
</protein>
<dbReference type="RefSeq" id="WP_124946567.1">
    <property type="nucleotide sequence ID" value="NZ_BHVT01000037.1"/>
</dbReference>
<dbReference type="SUPFAM" id="SSF54593">
    <property type="entry name" value="Glyoxalase/Bleomycin resistance protein/Dihydroxybiphenyl dioxygenase"/>
    <property type="match status" value="1"/>
</dbReference>
<sequence>MSESAMKQVGAFSWNELMTTDVKGAKVFYGELFNWGMQDVKPGDMDYTLVKLGDQDIAGIMAIPDKAAGMPPLWGAYVTVADVDALLPRVMQLGGKVIVSPHDIPDVGRFAVIQDPQGAMLSIISYPMGHSAA</sequence>
<evidence type="ECO:0000259" key="1">
    <source>
        <dbReference type="PROSITE" id="PS51819"/>
    </source>
</evidence>
<dbReference type="EMBL" id="SMCO01000008">
    <property type="protein sequence ID" value="TCV85846.1"/>
    <property type="molecule type" value="Genomic_DNA"/>
</dbReference>
<dbReference type="Proteomes" id="UP000295367">
    <property type="component" value="Unassembled WGS sequence"/>
</dbReference>
<feature type="domain" description="VOC" evidence="1">
    <location>
        <begin position="11"/>
        <end position="126"/>
    </location>
</feature>
<keyword evidence="3" id="KW-1185">Reference proteome</keyword>
<dbReference type="CDD" id="cd07247">
    <property type="entry name" value="SgaA_N_like"/>
    <property type="match status" value="1"/>
</dbReference>
<dbReference type="OrthoDB" id="8776491at2"/>
<dbReference type="InterPro" id="IPR037523">
    <property type="entry name" value="VOC_core"/>
</dbReference>
<dbReference type="AlphaFoldDB" id="A0A4R3Y2C0"/>
<dbReference type="InterPro" id="IPR004360">
    <property type="entry name" value="Glyas_Fos-R_dOase_dom"/>
</dbReference>
<comment type="caution">
    <text evidence="2">The sequence shown here is derived from an EMBL/GenBank/DDBJ whole genome shotgun (WGS) entry which is preliminary data.</text>
</comment>
<reference evidence="2 3" key="1">
    <citation type="submission" date="2019-03" db="EMBL/GenBank/DDBJ databases">
        <title>Genomic Encyclopedia of Type Strains, Phase IV (KMG-IV): sequencing the most valuable type-strain genomes for metagenomic binning, comparative biology and taxonomic classification.</title>
        <authorList>
            <person name="Goeker M."/>
        </authorList>
    </citation>
    <scope>NUCLEOTIDE SEQUENCE [LARGE SCALE GENOMIC DNA]</scope>
    <source>
        <strain evidence="2 3">DSM 100309</strain>
    </source>
</reference>
<evidence type="ECO:0000313" key="3">
    <source>
        <dbReference type="Proteomes" id="UP000295367"/>
    </source>
</evidence>
<organism evidence="2 3">
    <name type="scientific">Sulfurirhabdus autotrophica</name>
    <dbReference type="NCBI Taxonomy" id="1706046"/>
    <lineage>
        <taxon>Bacteria</taxon>
        <taxon>Pseudomonadati</taxon>
        <taxon>Pseudomonadota</taxon>
        <taxon>Betaproteobacteria</taxon>
        <taxon>Nitrosomonadales</taxon>
        <taxon>Sulfuricellaceae</taxon>
        <taxon>Sulfurirhabdus</taxon>
    </lineage>
</organism>
<dbReference type="PANTHER" id="PTHR33993">
    <property type="entry name" value="GLYOXALASE-RELATED"/>
    <property type="match status" value="1"/>
</dbReference>
<evidence type="ECO:0000313" key="2">
    <source>
        <dbReference type="EMBL" id="TCV85846.1"/>
    </source>
</evidence>
<dbReference type="InterPro" id="IPR029068">
    <property type="entry name" value="Glyas_Bleomycin-R_OHBP_Dase"/>
</dbReference>
<accession>A0A4R3Y2C0</accession>
<dbReference type="Pfam" id="PF00903">
    <property type="entry name" value="Glyoxalase"/>
    <property type="match status" value="1"/>
</dbReference>
<name>A0A4R3Y2C0_9PROT</name>
<dbReference type="InterPro" id="IPR052164">
    <property type="entry name" value="Anthracycline_SecMetBiosynth"/>
</dbReference>
<proteinExistence type="predicted"/>
<dbReference type="PROSITE" id="PS51819">
    <property type="entry name" value="VOC"/>
    <property type="match status" value="1"/>
</dbReference>